<evidence type="ECO:0000256" key="4">
    <source>
        <dbReference type="RuleBase" id="RU365014"/>
    </source>
</evidence>
<reference evidence="7 8" key="1">
    <citation type="submission" date="2024-10" db="EMBL/GenBank/DDBJ databases">
        <title>The Natural Products Discovery Center: Release of the First 8490 Sequenced Strains for Exploring Actinobacteria Biosynthetic Diversity.</title>
        <authorList>
            <person name="Kalkreuter E."/>
            <person name="Kautsar S.A."/>
            <person name="Yang D."/>
            <person name="Bader C.D."/>
            <person name="Teijaro C.N."/>
            <person name="Fluegel L."/>
            <person name="Davis C.M."/>
            <person name="Simpson J.R."/>
            <person name="Lauterbach L."/>
            <person name="Steele A.D."/>
            <person name="Gui C."/>
            <person name="Meng S."/>
            <person name="Li G."/>
            <person name="Viehrig K."/>
            <person name="Ye F."/>
            <person name="Su P."/>
            <person name="Kiefer A.F."/>
            <person name="Nichols A."/>
            <person name="Cepeda A.J."/>
            <person name="Yan W."/>
            <person name="Fan B."/>
            <person name="Jiang Y."/>
            <person name="Adhikari A."/>
            <person name="Zheng C.-J."/>
            <person name="Schuster L."/>
            <person name="Cowan T.M."/>
            <person name="Smanski M.J."/>
            <person name="Chevrette M.G."/>
            <person name="De Carvalho L.P.S."/>
            <person name="Shen B."/>
        </authorList>
    </citation>
    <scope>NUCLEOTIDE SEQUENCE [LARGE SCALE GENOMIC DNA]</scope>
    <source>
        <strain evidence="7 8">NPDC049639</strain>
    </source>
</reference>
<accession>A0ABW8AU53</accession>
<keyword evidence="2 4" id="KW-0560">Oxidoreductase</keyword>
<dbReference type="Gene3D" id="3.40.50.970">
    <property type="match status" value="1"/>
</dbReference>
<keyword evidence="3 4" id="KW-0786">Thiamine pyrophosphate</keyword>
<dbReference type="RefSeq" id="WP_398284520.1">
    <property type="nucleotide sequence ID" value="NZ_JBITLV010000011.1"/>
</dbReference>
<evidence type="ECO:0000313" key="7">
    <source>
        <dbReference type="EMBL" id="MFI7589895.1"/>
    </source>
</evidence>
<proteinExistence type="inferred from homology"/>
<sequence>MWDPSNRSPRRDRFARRAPVSSRSGREARTVAAHPDGIARDRCSPPCALRRCCVITRAASGKEQPMTADTLDLRQAYRDMVLVRRLDAEAIALQRQGELGLWPSLLGQEAAQVGAGRALRPQDVAFPTYREHGVAWCRGVDPLALLGMFRGTTMGGWDPRERNFQLYTVVIGAHTLHAVGYAMAVVRDGDVGTGDPDRDRAVVAFFGDGALSEGETNEAFVWAGAQNLPVVFFCQNNGWAISAPFSTQSRVPAADRAQGFGFPGVRVDGNDVVAVHAATREALDRARSGGGPTLIEAVTYRRNPHTTSDDDGRYRSAAETADWAGRDPVERLRAELEVDDGFLTALDAEAETLAEHLRSGCRTLPEPDPELPFRTTYEQMPVELARQRDRHLAFVAGREEVPS</sequence>
<comment type="function">
    <text evidence="4">The branched-chain alpha-keto dehydrogenase complex catalyzes the overall conversion of alpha-keto acids to acyl-CoA and CO(2). It contains multiple copies of three enzymatic components: branched-chain alpha-keto acid decarboxylase (E1), lipoamide acyltransferase (E2) and lipoamide dehydrogenase (E3).</text>
</comment>
<evidence type="ECO:0000313" key="8">
    <source>
        <dbReference type="Proteomes" id="UP001612915"/>
    </source>
</evidence>
<dbReference type="InterPro" id="IPR029061">
    <property type="entry name" value="THDP-binding"/>
</dbReference>
<feature type="region of interest" description="Disordered" evidence="5">
    <location>
        <begin position="1"/>
        <end position="33"/>
    </location>
</feature>
<dbReference type="PANTHER" id="PTHR43380">
    <property type="entry name" value="2-OXOISOVALERATE DEHYDROGENASE SUBUNIT ALPHA, MITOCHONDRIAL"/>
    <property type="match status" value="1"/>
</dbReference>
<comment type="similarity">
    <text evidence="4">Belongs to the BCKDHA family.</text>
</comment>
<dbReference type="CDD" id="cd02000">
    <property type="entry name" value="TPP_E1_PDC_ADC_BCADC"/>
    <property type="match status" value="1"/>
</dbReference>
<comment type="cofactor">
    <cofactor evidence="1 4">
        <name>thiamine diphosphate</name>
        <dbReference type="ChEBI" id="CHEBI:58937"/>
    </cofactor>
</comment>
<evidence type="ECO:0000256" key="2">
    <source>
        <dbReference type="ARBA" id="ARBA00023002"/>
    </source>
</evidence>
<evidence type="ECO:0000259" key="6">
    <source>
        <dbReference type="Pfam" id="PF00676"/>
    </source>
</evidence>
<name>A0ABW8AU53_9ACTN</name>
<gene>
    <name evidence="7" type="ORF">ACIB24_22730</name>
</gene>
<dbReference type="Proteomes" id="UP001612915">
    <property type="component" value="Unassembled WGS sequence"/>
</dbReference>
<protein>
    <recommendedName>
        <fullName evidence="4">2-oxoisovalerate dehydrogenase subunit alpha</fullName>
        <ecNumber evidence="4">1.2.4.4</ecNumber>
    </recommendedName>
    <alternativeName>
        <fullName evidence="4">Branched-chain alpha-keto acid dehydrogenase E1 component alpha chain</fullName>
    </alternativeName>
</protein>
<dbReference type="SUPFAM" id="SSF52518">
    <property type="entry name" value="Thiamin diphosphate-binding fold (THDP-binding)"/>
    <property type="match status" value="1"/>
</dbReference>
<dbReference type="EC" id="1.2.4.4" evidence="4"/>
<dbReference type="InterPro" id="IPR001017">
    <property type="entry name" value="DH_E1"/>
</dbReference>
<comment type="caution">
    <text evidence="7">The sequence shown here is derived from an EMBL/GenBank/DDBJ whole genome shotgun (WGS) entry which is preliminary data.</text>
</comment>
<dbReference type="InterPro" id="IPR050771">
    <property type="entry name" value="Alpha-ketoacid_DH_E1_comp"/>
</dbReference>
<feature type="domain" description="Dehydrogenase E1 component" evidence="6">
    <location>
        <begin position="78"/>
        <end position="337"/>
    </location>
</feature>
<dbReference type="PANTHER" id="PTHR43380:SF1">
    <property type="entry name" value="2-OXOISOVALERATE DEHYDROGENASE SUBUNIT ALPHA, MITOCHONDRIAL"/>
    <property type="match status" value="1"/>
</dbReference>
<dbReference type="EMBL" id="JBITLV010000011">
    <property type="protein sequence ID" value="MFI7589895.1"/>
    <property type="molecule type" value="Genomic_DNA"/>
</dbReference>
<comment type="catalytic activity">
    <reaction evidence="4">
        <text>N(6)-[(R)-lipoyl]-L-lysyl-[protein] + 3-methyl-2-oxobutanoate + H(+) = N(6)-[(R)-S(8)-2-methylpropanoyldihydrolipoyl]-L-lysyl-[protein] + CO2</text>
        <dbReference type="Rhea" id="RHEA:13457"/>
        <dbReference type="Rhea" id="RHEA-COMP:10474"/>
        <dbReference type="Rhea" id="RHEA-COMP:10497"/>
        <dbReference type="ChEBI" id="CHEBI:11851"/>
        <dbReference type="ChEBI" id="CHEBI:15378"/>
        <dbReference type="ChEBI" id="CHEBI:16526"/>
        <dbReference type="ChEBI" id="CHEBI:83099"/>
        <dbReference type="ChEBI" id="CHEBI:83142"/>
        <dbReference type="EC" id="1.2.4.4"/>
    </reaction>
</comment>
<dbReference type="Pfam" id="PF00676">
    <property type="entry name" value="E1_dh"/>
    <property type="match status" value="1"/>
</dbReference>
<evidence type="ECO:0000256" key="1">
    <source>
        <dbReference type="ARBA" id="ARBA00001964"/>
    </source>
</evidence>
<evidence type="ECO:0000256" key="3">
    <source>
        <dbReference type="ARBA" id="ARBA00023052"/>
    </source>
</evidence>
<organism evidence="7 8">
    <name type="scientific">Spongisporangium articulatum</name>
    <dbReference type="NCBI Taxonomy" id="3362603"/>
    <lineage>
        <taxon>Bacteria</taxon>
        <taxon>Bacillati</taxon>
        <taxon>Actinomycetota</taxon>
        <taxon>Actinomycetes</taxon>
        <taxon>Kineosporiales</taxon>
        <taxon>Kineosporiaceae</taxon>
        <taxon>Spongisporangium</taxon>
    </lineage>
</organism>
<keyword evidence="8" id="KW-1185">Reference proteome</keyword>
<evidence type="ECO:0000256" key="5">
    <source>
        <dbReference type="SAM" id="MobiDB-lite"/>
    </source>
</evidence>